<keyword evidence="4" id="KW-0804">Transcription</keyword>
<dbReference type="SUPFAM" id="SSF46785">
    <property type="entry name" value="Winged helix' DNA-binding domain"/>
    <property type="match status" value="1"/>
</dbReference>
<name>A0A5B2TDF6_9PROT</name>
<dbReference type="GO" id="GO:0003700">
    <property type="term" value="F:DNA-binding transcription factor activity"/>
    <property type="evidence" value="ECO:0007669"/>
    <property type="project" value="InterPro"/>
</dbReference>
<accession>A0A5B2TDF6</accession>
<dbReference type="Pfam" id="PF00126">
    <property type="entry name" value="HTH_1"/>
    <property type="match status" value="1"/>
</dbReference>
<dbReference type="InterPro" id="IPR050950">
    <property type="entry name" value="HTH-type_LysR_regulators"/>
</dbReference>
<protein>
    <submittedName>
        <fullName evidence="6">LysR family transcriptional regulator</fullName>
    </submittedName>
</protein>
<evidence type="ECO:0000313" key="6">
    <source>
        <dbReference type="EMBL" id="KAA2212209.1"/>
    </source>
</evidence>
<keyword evidence="7" id="KW-1185">Reference proteome</keyword>
<evidence type="ECO:0000259" key="5">
    <source>
        <dbReference type="PROSITE" id="PS50931"/>
    </source>
</evidence>
<dbReference type="Pfam" id="PF03466">
    <property type="entry name" value="LysR_substrate"/>
    <property type="match status" value="1"/>
</dbReference>
<sequence length="321" mass="34199">MMQGVQADWVTLRLFLAAVELGSITRAALRCGIASSAAAKRIRLLEEACGLPLLQRGARGVRPTVAGEAVAQHARALFDLSARMADDLRAFAAGGQGHVRLHATSSVIGGPDLGPLLAAFLGERPGIRVELREEASSTVLHDLMEGRADLGLVTGAGEIPAPLQSWPWRRDQLVVLLPRGHALEARPGLRFAEVLDHPLIGVQEGGALSLLLEEQARKLGRSLTFRFHVVGTDAARSLVAAGLGLTIMPDGLVRHGLEQAGLRAIPLREAWARRSLRLVTRPAETLPPPARLLRDHLLASVRQPRTLGPRNGASATRSAGA</sequence>
<dbReference type="InterPro" id="IPR000847">
    <property type="entry name" value="LysR_HTH_N"/>
</dbReference>
<dbReference type="Proteomes" id="UP000322110">
    <property type="component" value="Unassembled WGS sequence"/>
</dbReference>
<evidence type="ECO:0000256" key="3">
    <source>
        <dbReference type="ARBA" id="ARBA00023125"/>
    </source>
</evidence>
<dbReference type="InterPro" id="IPR005119">
    <property type="entry name" value="LysR_subst-bd"/>
</dbReference>
<comment type="similarity">
    <text evidence="1">Belongs to the LysR transcriptional regulatory family.</text>
</comment>
<dbReference type="OrthoDB" id="9785974at2"/>
<keyword evidence="2" id="KW-0805">Transcription regulation</keyword>
<dbReference type="EMBL" id="VUKA01000010">
    <property type="protein sequence ID" value="KAA2212209.1"/>
    <property type="molecule type" value="Genomic_DNA"/>
</dbReference>
<evidence type="ECO:0000256" key="4">
    <source>
        <dbReference type="ARBA" id="ARBA00023163"/>
    </source>
</evidence>
<dbReference type="SUPFAM" id="SSF53850">
    <property type="entry name" value="Periplasmic binding protein-like II"/>
    <property type="match status" value="1"/>
</dbReference>
<feature type="domain" description="HTH lysR-type" evidence="5">
    <location>
        <begin position="12"/>
        <end position="64"/>
    </location>
</feature>
<reference evidence="6 7" key="1">
    <citation type="journal article" date="2015" name="Int. J. Syst. Evol. Microbiol.">
        <title>Roseomonas oryzae sp. nov., isolated from paddy rhizosphere soil.</title>
        <authorList>
            <person name="Ramaprasad E.V."/>
            <person name="Sasikala Ch."/>
            <person name="Ramana Ch.V."/>
        </authorList>
    </citation>
    <scope>NUCLEOTIDE SEQUENCE [LARGE SCALE GENOMIC DNA]</scope>
    <source>
        <strain evidence="6 7">KCTC 42542</strain>
    </source>
</reference>
<dbReference type="Gene3D" id="3.40.190.290">
    <property type="match status" value="1"/>
</dbReference>
<evidence type="ECO:0000256" key="1">
    <source>
        <dbReference type="ARBA" id="ARBA00009437"/>
    </source>
</evidence>
<dbReference type="PANTHER" id="PTHR30419:SF2">
    <property type="entry name" value="LYSR FAMILY TRANSCRIPTIONAL REGULATOR"/>
    <property type="match status" value="1"/>
</dbReference>
<gene>
    <name evidence="6" type="ORF">F0Q34_16350</name>
</gene>
<evidence type="ECO:0000313" key="7">
    <source>
        <dbReference type="Proteomes" id="UP000322110"/>
    </source>
</evidence>
<dbReference type="AlphaFoldDB" id="A0A5B2TDF6"/>
<keyword evidence="3" id="KW-0238">DNA-binding</keyword>
<dbReference type="PROSITE" id="PS50931">
    <property type="entry name" value="HTH_LYSR"/>
    <property type="match status" value="1"/>
</dbReference>
<dbReference type="InterPro" id="IPR036388">
    <property type="entry name" value="WH-like_DNA-bd_sf"/>
</dbReference>
<dbReference type="GO" id="GO:0003677">
    <property type="term" value="F:DNA binding"/>
    <property type="evidence" value="ECO:0007669"/>
    <property type="project" value="UniProtKB-KW"/>
</dbReference>
<proteinExistence type="inferred from homology"/>
<dbReference type="InterPro" id="IPR036390">
    <property type="entry name" value="WH_DNA-bd_sf"/>
</dbReference>
<dbReference type="Gene3D" id="1.10.10.10">
    <property type="entry name" value="Winged helix-like DNA-binding domain superfamily/Winged helix DNA-binding domain"/>
    <property type="match status" value="1"/>
</dbReference>
<comment type="caution">
    <text evidence="6">The sequence shown here is derived from an EMBL/GenBank/DDBJ whole genome shotgun (WGS) entry which is preliminary data.</text>
</comment>
<evidence type="ECO:0000256" key="2">
    <source>
        <dbReference type="ARBA" id="ARBA00023015"/>
    </source>
</evidence>
<dbReference type="GO" id="GO:0005829">
    <property type="term" value="C:cytosol"/>
    <property type="evidence" value="ECO:0007669"/>
    <property type="project" value="TreeGrafter"/>
</dbReference>
<organism evidence="6 7">
    <name type="scientific">Teichococcus oryzae</name>
    <dbReference type="NCBI Taxonomy" id="1608942"/>
    <lineage>
        <taxon>Bacteria</taxon>
        <taxon>Pseudomonadati</taxon>
        <taxon>Pseudomonadota</taxon>
        <taxon>Alphaproteobacteria</taxon>
        <taxon>Acetobacterales</taxon>
        <taxon>Roseomonadaceae</taxon>
        <taxon>Roseomonas</taxon>
    </lineage>
</organism>
<dbReference type="PANTHER" id="PTHR30419">
    <property type="entry name" value="HTH-TYPE TRANSCRIPTIONAL REGULATOR YBHD"/>
    <property type="match status" value="1"/>
</dbReference>